<dbReference type="Proteomes" id="UP000247681">
    <property type="component" value="Unassembled WGS sequence"/>
</dbReference>
<evidence type="ECO:0000256" key="1">
    <source>
        <dbReference type="SAM" id="Phobius"/>
    </source>
</evidence>
<name>A0A2V4C497_9FLAO</name>
<keyword evidence="1" id="KW-0812">Transmembrane</keyword>
<proteinExistence type="predicted"/>
<evidence type="ECO:0000313" key="2">
    <source>
        <dbReference type="EMBL" id="PXY46161.1"/>
    </source>
</evidence>
<keyword evidence="1" id="KW-0472">Membrane</keyword>
<gene>
    <name evidence="2" type="ORF">DMB68_02950</name>
</gene>
<organism evidence="2 3">
    <name type="scientific">Flavobacterium hydrophilum</name>
    <dbReference type="NCBI Taxonomy" id="2211445"/>
    <lineage>
        <taxon>Bacteria</taxon>
        <taxon>Pseudomonadati</taxon>
        <taxon>Bacteroidota</taxon>
        <taxon>Flavobacteriia</taxon>
        <taxon>Flavobacteriales</taxon>
        <taxon>Flavobacteriaceae</taxon>
        <taxon>Flavobacterium</taxon>
    </lineage>
</organism>
<sequence length="84" mass="10361">MFNFTHCILKLKFFILYSLFFILYSLFFILYSLFFILYSLFFILYSLFFILYSNQSATRSQIVLFQLFLHHSEQSISYLLLQKY</sequence>
<accession>A0A2V4C497</accession>
<keyword evidence="3" id="KW-1185">Reference proteome</keyword>
<feature type="transmembrane region" description="Helical" evidence="1">
    <location>
        <begin position="7"/>
        <end position="27"/>
    </location>
</feature>
<evidence type="ECO:0000313" key="3">
    <source>
        <dbReference type="Proteomes" id="UP000247681"/>
    </source>
</evidence>
<feature type="transmembrane region" description="Helical" evidence="1">
    <location>
        <begin position="33"/>
        <end position="52"/>
    </location>
</feature>
<reference evidence="2 3" key="1">
    <citation type="submission" date="2018-05" db="EMBL/GenBank/DDBJ databases">
        <title>Flavobacterium sp. strain IMCC34758, incomplete genome.</title>
        <authorList>
            <person name="Joung Y."/>
        </authorList>
    </citation>
    <scope>NUCLEOTIDE SEQUENCE [LARGE SCALE GENOMIC DNA]</scope>
    <source>
        <strain evidence="2 3">IMCC34758</strain>
    </source>
</reference>
<keyword evidence="1" id="KW-1133">Transmembrane helix</keyword>
<evidence type="ECO:0008006" key="4">
    <source>
        <dbReference type="Google" id="ProtNLM"/>
    </source>
</evidence>
<dbReference type="EMBL" id="QJHL01000001">
    <property type="protein sequence ID" value="PXY46161.1"/>
    <property type="molecule type" value="Genomic_DNA"/>
</dbReference>
<dbReference type="AlphaFoldDB" id="A0A2V4C497"/>
<comment type="caution">
    <text evidence="2">The sequence shown here is derived from an EMBL/GenBank/DDBJ whole genome shotgun (WGS) entry which is preliminary data.</text>
</comment>
<protein>
    <recommendedName>
        <fullName evidence="4">Transmembrane protein</fullName>
    </recommendedName>
</protein>